<dbReference type="EMBL" id="LMCB01000052">
    <property type="protein sequence ID" value="KZL16185.1"/>
    <property type="molecule type" value="Genomic_DNA"/>
</dbReference>
<dbReference type="AlphaFoldDB" id="A0A165W8F5"/>
<keyword evidence="2" id="KW-0808">Transferase</keyword>
<dbReference type="PANTHER" id="PTHR11138:SF5">
    <property type="entry name" value="METHIONYL-TRNA FORMYLTRANSFERASE, MITOCHONDRIAL"/>
    <property type="match status" value="1"/>
</dbReference>
<sequence length="248" mass="27983">MQICLISSASVYTDAALHSLLRHPDIKITSLVECTAIDGTQGNWRAYKKLISRSGPIYTGYLGAVTKPACRLPHVPKWKAMPVWSHSLNCPILRTNDVSSKTTLDFLEGCKPDIFLSVHLGQILRVKFYERFGGKTYNIHPGKLPIFKGPDPVFDAIMDDEKSFTVSLHESIQKIDSGLVLAEQRIVPQKRTLFRTNLELFSKTGNLVASHFLNKSDCLPTEDDRPARYRSWPTNRDVLKFLGRGNRL</sequence>
<evidence type="ECO:0000313" key="3">
    <source>
        <dbReference type="Proteomes" id="UP000076577"/>
    </source>
</evidence>
<dbReference type="SUPFAM" id="SSF53328">
    <property type="entry name" value="Formyltransferase"/>
    <property type="match status" value="1"/>
</dbReference>
<evidence type="ECO:0000313" key="2">
    <source>
        <dbReference type="EMBL" id="KZL16185.1"/>
    </source>
</evidence>
<organism evidence="2 3">
    <name type="scientific">Pseudovibrio axinellae</name>
    <dbReference type="NCBI Taxonomy" id="989403"/>
    <lineage>
        <taxon>Bacteria</taxon>
        <taxon>Pseudomonadati</taxon>
        <taxon>Pseudomonadota</taxon>
        <taxon>Alphaproteobacteria</taxon>
        <taxon>Hyphomicrobiales</taxon>
        <taxon>Stappiaceae</taxon>
        <taxon>Pseudovibrio</taxon>
    </lineage>
</organism>
<dbReference type="PATRIC" id="fig|989403.3.peg.3759"/>
<evidence type="ECO:0000259" key="1">
    <source>
        <dbReference type="Pfam" id="PF00551"/>
    </source>
</evidence>
<dbReference type="EC" id="2.1.2.2" evidence="2"/>
<keyword evidence="3" id="KW-1185">Reference proteome</keyword>
<protein>
    <submittedName>
        <fullName evidence="2">Phosphoribosylglycinamide formyltransferase</fullName>
        <ecNumber evidence="2">2.1.2.2</ecNumber>
    </submittedName>
</protein>
<dbReference type="Pfam" id="PF00551">
    <property type="entry name" value="Formyl_trans_N"/>
    <property type="match status" value="1"/>
</dbReference>
<dbReference type="STRING" id="989403.SAMN05421798_1213"/>
<dbReference type="Proteomes" id="UP000076577">
    <property type="component" value="Unassembled WGS sequence"/>
</dbReference>
<dbReference type="OrthoDB" id="5355061at2"/>
<proteinExistence type="predicted"/>
<dbReference type="Gene3D" id="3.40.50.170">
    <property type="entry name" value="Formyl transferase, N-terminal domain"/>
    <property type="match status" value="1"/>
</dbReference>
<name>A0A165W8F5_9HYPH</name>
<dbReference type="GO" id="GO:0004644">
    <property type="term" value="F:phosphoribosylglycinamide formyltransferase activity"/>
    <property type="evidence" value="ECO:0007669"/>
    <property type="project" value="UniProtKB-EC"/>
</dbReference>
<dbReference type="InterPro" id="IPR036477">
    <property type="entry name" value="Formyl_transf_N_sf"/>
</dbReference>
<accession>A0A165W8F5</accession>
<feature type="domain" description="Formyl transferase N-terminal" evidence="1">
    <location>
        <begin position="95"/>
        <end position="186"/>
    </location>
</feature>
<comment type="caution">
    <text evidence="2">The sequence shown here is derived from an EMBL/GenBank/DDBJ whole genome shotgun (WGS) entry which is preliminary data.</text>
</comment>
<dbReference type="RefSeq" id="WP_068008765.1">
    <property type="nucleotide sequence ID" value="NZ_FOFM01000021.1"/>
</dbReference>
<dbReference type="GO" id="GO:0004479">
    <property type="term" value="F:methionyl-tRNA formyltransferase activity"/>
    <property type="evidence" value="ECO:0007669"/>
    <property type="project" value="TreeGrafter"/>
</dbReference>
<dbReference type="PANTHER" id="PTHR11138">
    <property type="entry name" value="METHIONYL-TRNA FORMYLTRANSFERASE"/>
    <property type="match status" value="1"/>
</dbReference>
<gene>
    <name evidence="2" type="primary">purN_1</name>
    <name evidence="2" type="ORF">PsAD2_03488</name>
</gene>
<dbReference type="InterPro" id="IPR002376">
    <property type="entry name" value="Formyl_transf_N"/>
</dbReference>
<reference evidence="2 3" key="1">
    <citation type="journal article" date="2016" name="Front. Microbiol.">
        <title>Comparative Genomic Analysis Reveals a Diverse Repertoire of Genes Involved in Prokaryote-Eukaryote Interactions within the Pseudovibrio Genus.</title>
        <authorList>
            <person name="Romano S."/>
            <person name="Fernandez-Guerra A."/>
            <person name="Reen F.J."/>
            <person name="Glockner F.O."/>
            <person name="Crowley S.P."/>
            <person name="O'Sullivan O."/>
            <person name="Cotter P.D."/>
            <person name="Adams C."/>
            <person name="Dobson A.D."/>
            <person name="O'Gara F."/>
        </authorList>
    </citation>
    <scope>NUCLEOTIDE SEQUENCE [LARGE SCALE GENOMIC DNA]</scope>
    <source>
        <strain evidence="2 3">Ad2</strain>
    </source>
</reference>